<evidence type="ECO:0000313" key="1">
    <source>
        <dbReference type="EMBL" id="KTR04353.1"/>
    </source>
</evidence>
<dbReference type="AlphaFoldDB" id="A0A175RLV5"/>
<proteinExistence type="predicted"/>
<sequence>MPIGRSINLLGHSDEAERWKVVTHALLLRKYFAKTDNLYLTEVVRAARACVVGEDLPARTWNEMEQNVAVMQGGFGSSFGDSPKVYQDDELLMAQLYGRFLHGDFGKWQTSEMAGDRGSDTAVFHATVNRADRVLKLARWLRQGAEEGHLAY</sequence>
<dbReference type="Proteomes" id="UP000078252">
    <property type="component" value="Unassembled WGS sequence"/>
</dbReference>
<name>A0A175RLV5_9MICO</name>
<accession>A0A175RLV5</accession>
<organism evidence="1 2">
    <name type="scientific">Curtobacterium luteum</name>
    <dbReference type="NCBI Taxonomy" id="33881"/>
    <lineage>
        <taxon>Bacteria</taxon>
        <taxon>Bacillati</taxon>
        <taxon>Actinomycetota</taxon>
        <taxon>Actinomycetes</taxon>
        <taxon>Micrococcales</taxon>
        <taxon>Microbacteriaceae</taxon>
        <taxon>Curtobacterium</taxon>
    </lineage>
</organism>
<gene>
    <name evidence="1" type="ORF">NS184_12125</name>
</gene>
<dbReference type="PATRIC" id="fig|33881.3.peg.2827"/>
<evidence type="ECO:0000313" key="2">
    <source>
        <dbReference type="Proteomes" id="UP000078252"/>
    </source>
</evidence>
<comment type="caution">
    <text evidence="1">The sequence shown here is derived from an EMBL/GenBank/DDBJ whole genome shotgun (WGS) entry which is preliminary data.</text>
</comment>
<reference evidence="1 2" key="1">
    <citation type="journal article" date="2016" name="Front. Microbiol.">
        <title>Genomic Resource of Rice Seed Associated Bacteria.</title>
        <authorList>
            <person name="Midha S."/>
            <person name="Bansal K."/>
            <person name="Sharma S."/>
            <person name="Kumar N."/>
            <person name="Patil P.P."/>
            <person name="Chaudhry V."/>
            <person name="Patil P.B."/>
        </authorList>
    </citation>
    <scope>NUCLEOTIDE SEQUENCE [LARGE SCALE GENOMIC DNA]</scope>
    <source>
        <strain evidence="1 2">NS184</strain>
    </source>
</reference>
<protein>
    <submittedName>
        <fullName evidence="1">Uncharacterized protein</fullName>
    </submittedName>
</protein>
<dbReference type="EMBL" id="LDQC01000068">
    <property type="protein sequence ID" value="KTR04353.1"/>
    <property type="molecule type" value="Genomic_DNA"/>
</dbReference>